<evidence type="ECO:0000256" key="4">
    <source>
        <dbReference type="ARBA" id="ARBA00022679"/>
    </source>
</evidence>
<dbReference type="Pfam" id="PF07568">
    <property type="entry name" value="HisKA_2"/>
    <property type="match status" value="1"/>
</dbReference>
<dbReference type="InterPro" id="IPR036890">
    <property type="entry name" value="HATPase_C_sf"/>
</dbReference>
<dbReference type="PATRIC" id="fig|540747.5.peg.1529"/>
<evidence type="ECO:0000313" key="11">
    <source>
        <dbReference type="EMBL" id="QEW28434.1"/>
    </source>
</evidence>
<evidence type="ECO:0000256" key="7">
    <source>
        <dbReference type="ARBA" id="ARBA00022840"/>
    </source>
</evidence>
<organism evidence="10 12">
    <name type="scientific">Roseovarius indicus</name>
    <dbReference type="NCBI Taxonomy" id="540747"/>
    <lineage>
        <taxon>Bacteria</taxon>
        <taxon>Pseudomonadati</taxon>
        <taxon>Pseudomonadota</taxon>
        <taxon>Alphaproteobacteria</taxon>
        <taxon>Rhodobacterales</taxon>
        <taxon>Roseobacteraceae</taxon>
        <taxon>Roseovarius</taxon>
    </lineage>
</organism>
<dbReference type="EC" id="2.7.13.3" evidence="2"/>
<dbReference type="Proteomes" id="UP000325785">
    <property type="component" value="Chromosome"/>
</dbReference>
<keyword evidence="8" id="KW-0812">Transmembrane</keyword>
<protein>
    <recommendedName>
        <fullName evidence="2">histidine kinase</fullName>
        <ecNumber evidence="2">2.7.13.3</ecNumber>
    </recommendedName>
</protein>
<reference evidence="11 13" key="2">
    <citation type="submission" date="2018-08" db="EMBL/GenBank/DDBJ databases">
        <title>Genetic Globetrotter - A new plasmid hitch-hiking vast phylogenetic and geographic distances.</title>
        <authorList>
            <person name="Vollmers J."/>
            <person name="Petersen J."/>
        </authorList>
    </citation>
    <scope>NUCLEOTIDE SEQUENCE [LARGE SCALE GENOMIC DNA]</scope>
    <source>
        <strain evidence="11 13">DSM 26383</strain>
    </source>
</reference>
<keyword evidence="3" id="KW-0597">Phosphoprotein</keyword>
<dbReference type="AlphaFoldDB" id="A0A0T5P582"/>
<dbReference type="EMBL" id="LAXI01000014">
    <property type="protein sequence ID" value="KRS16394.1"/>
    <property type="molecule type" value="Genomic_DNA"/>
</dbReference>
<sequence length="587" mass="65766">MSEKPAARHRGFKPGLAFRLAIVLSLAMLPLGLISVFQTMKVLEERRTLSETALLEQTQQAVSETREVIRSAVSTARTLAISVESVAATDQGCDLIMSRVVDKTELYSFAGFVDANQQLICASNGERQDLTELDIIRSDLESLEPGIIVQPLEFIGPGSAVIVTVPVIDENMHRGTAWVAIPVEAINEILADVDTEADLVVFQQDGDIIATEHFVDDRRSVLPENKSLQDLVDEGRQTFRDTNRQGLRRHFAVVPIVEGRVFALGSWRPRSQNSYLPGYEGAISLYFPLLMWLIAIAVAYIGVHRLAIRHVWRLRSWMRLFAAGRTDLDSARLDNAPEEFEVLADAFRAMTRRISEQERRRDEDLKEKTVLLREVHHRVKNNLQLISSIMNMQIRNTESPEARHLLRRVQDRVMALSAIHRYLYLARKLSKVRADSLLDDIIKQLVTIGALDEVDHRIDISTSFDPVEINPDQSVPLSLLATEAAINAVKHCGVERGSPCWINIALKQTGTDTLCLSIVNSRSTDEGTETDTRDTDGSGLGSRLIQSFVSQLDGTLETSMTDDRYELHVTFPLSWPEVDEDDALPAK</sequence>
<keyword evidence="8" id="KW-0472">Membrane</keyword>
<evidence type="ECO:0000256" key="5">
    <source>
        <dbReference type="ARBA" id="ARBA00022741"/>
    </source>
</evidence>
<dbReference type="KEGG" id="rid:RIdsm_04265"/>
<feature type="transmembrane region" description="Helical" evidence="8">
    <location>
        <begin position="287"/>
        <end position="308"/>
    </location>
</feature>
<keyword evidence="4 11" id="KW-0808">Transferase</keyword>
<evidence type="ECO:0000313" key="13">
    <source>
        <dbReference type="Proteomes" id="UP000325785"/>
    </source>
</evidence>
<name>A0A0T5P582_9RHOB</name>
<dbReference type="PANTHER" id="PTHR41523">
    <property type="entry name" value="TWO-COMPONENT SYSTEM SENSOR PROTEIN"/>
    <property type="match status" value="1"/>
</dbReference>
<feature type="transmembrane region" description="Helical" evidence="8">
    <location>
        <begin position="16"/>
        <end position="37"/>
    </location>
</feature>
<dbReference type="GO" id="GO:0005524">
    <property type="term" value="F:ATP binding"/>
    <property type="evidence" value="ECO:0007669"/>
    <property type="project" value="UniProtKB-KW"/>
</dbReference>
<dbReference type="Gene3D" id="3.30.565.10">
    <property type="entry name" value="Histidine kinase-like ATPase, C-terminal domain"/>
    <property type="match status" value="1"/>
</dbReference>
<dbReference type="Proteomes" id="UP000051401">
    <property type="component" value="Unassembled WGS sequence"/>
</dbReference>
<keyword evidence="8" id="KW-1133">Transmembrane helix</keyword>
<evidence type="ECO:0000259" key="9">
    <source>
        <dbReference type="Pfam" id="PF07568"/>
    </source>
</evidence>
<dbReference type="GO" id="GO:0004673">
    <property type="term" value="F:protein histidine kinase activity"/>
    <property type="evidence" value="ECO:0007669"/>
    <property type="project" value="UniProtKB-EC"/>
</dbReference>
<keyword evidence="12" id="KW-1185">Reference proteome</keyword>
<evidence type="ECO:0000256" key="2">
    <source>
        <dbReference type="ARBA" id="ARBA00012438"/>
    </source>
</evidence>
<dbReference type="SUPFAM" id="SSF55874">
    <property type="entry name" value="ATPase domain of HSP90 chaperone/DNA topoisomerase II/histidine kinase"/>
    <property type="match status" value="1"/>
</dbReference>
<dbReference type="EMBL" id="CP031598">
    <property type="protein sequence ID" value="QEW28434.1"/>
    <property type="molecule type" value="Genomic_DNA"/>
</dbReference>
<dbReference type="STRING" id="540747.SAMN04488031_105121"/>
<keyword evidence="5" id="KW-0547">Nucleotide-binding</keyword>
<evidence type="ECO:0000313" key="10">
    <source>
        <dbReference type="EMBL" id="KRS16394.1"/>
    </source>
</evidence>
<gene>
    <name evidence="11" type="primary">pdtaS_2</name>
    <name evidence="11" type="ORF">RIdsm_04265</name>
    <name evidence="10" type="ORF">XM52_18875</name>
</gene>
<accession>A0A0T5P582</accession>
<evidence type="ECO:0000256" key="3">
    <source>
        <dbReference type="ARBA" id="ARBA00022553"/>
    </source>
</evidence>
<evidence type="ECO:0000256" key="6">
    <source>
        <dbReference type="ARBA" id="ARBA00022777"/>
    </source>
</evidence>
<evidence type="ECO:0000256" key="8">
    <source>
        <dbReference type="SAM" id="Phobius"/>
    </source>
</evidence>
<evidence type="ECO:0000256" key="1">
    <source>
        <dbReference type="ARBA" id="ARBA00000085"/>
    </source>
</evidence>
<dbReference type="RefSeq" id="WP_057818405.1">
    <property type="nucleotide sequence ID" value="NZ_CAXRJZ010000028.1"/>
</dbReference>
<reference evidence="10 12" key="1">
    <citation type="submission" date="2015-04" db="EMBL/GenBank/DDBJ databases">
        <title>The draft genome sequence of Roseovarius indicus B108T.</title>
        <authorList>
            <person name="Li G."/>
            <person name="Lai Q."/>
            <person name="Shao Z."/>
            <person name="Yan P."/>
        </authorList>
    </citation>
    <scope>NUCLEOTIDE SEQUENCE [LARGE SCALE GENOMIC DNA]</scope>
    <source>
        <strain evidence="10 12">B108</strain>
    </source>
</reference>
<keyword evidence="7" id="KW-0067">ATP-binding</keyword>
<dbReference type="InterPro" id="IPR011495">
    <property type="entry name" value="Sig_transdc_His_kin_sub2_dim/P"/>
</dbReference>
<comment type="catalytic activity">
    <reaction evidence="1">
        <text>ATP + protein L-histidine = ADP + protein N-phospho-L-histidine.</text>
        <dbReference type="EC" id="2.7.13.3"/>
    </reaction>
</comment>
<proteinExistence type="predicted"/>
<dbReference type="Gene3D" id="3.30.450.20">
    <property type="entry name" value="PAS domain"/>
    <property type="match status" value="1"/>
</dbReference>
<feature type="domain" description="Signal transduction histidine kinase subgroup 2 dimerisation and phosphoacceptor" evidence="9">
    <location>
        <begin position="374"/>
        <end position="446"/>
    </location>
</feature>
<dbReference type="OrthoDB" id="9767435at2"/>
<dbReference type="PANTHER" id="PTHR41523:SF8">
    <property type="entry name" value="ETHYLENE RESPONSE SENSOR PROTEIN"/>
    <property type="match status" value="1"/>
</dbReference>
<keyword evidence="6 10" id="KW-0418">Kinase</keyword>
<evidence type="ECO:0000313" key="12">
    <source>
        <dbReference type="Proteomes" id="UP000051401"/>
    </source>
</evidence>